<evidence type="ECO:0000256" key="5">
    <source>
        <dbReference type="ARBA" id="ARBA00023163"/>
    </source>
</evidence>
<dbReference type="InterPro" id="IPR043129">
    <property type="entry name" value="ATPase_NBD"/>
</dbReference>
<dbReference type="Gene3D" id="3.30.420.40">
    <property type="match status" value="2"/>
</dbReference>
<dbReference type="FunFam" id="3.30.420.40:FF:000122">
    <property type="entry name" value="ARP5 actin-related protein 5 homolog"/>
    <property type="match status" value="1"/>
</dbReference>
<keyword evidence="3" id="KW-0805">Transcription regulation</keyword>
<evidence type="ECO:0000256" key="3">
    <source>
        <dbReference type="ARBA" id="ARBA00023015"/>
    </source>
</evidence>
<dbReference type="Proteomes" id="UP000054558">
    <property type="component" value="Unassembled WGS sequence"/>
</dbReference>
<dbReference type="InterPro" id="IPR004000">
    <property type="entry name" value="Actin"/>
</dbReference>
<organism evidence="10 11">
    <name type="scientific">Klebsormidium nitens</name>
    <name type="common">Green alga</name>
    <name type="synonym">Ulothrix nitens</name>
    <dbReference type="NCBI Taxonomy" id="105231"/>
    <lineage>
        <taxon>Eukaryota</taxon>
        <taxon>Viridiplantae</taxon>
        <taxon>Streptophyta</taxon>
        <taxon>Klebsormidiophyceae</taxon>
        <taxon>Klebsormidiales</taxon>
        <taxon>Klebsormidiaceae</taxon>
        <taxon>Klebsormidium</taxon>
    </lineage>
</organism>
<dbReference type="SUPFAM" id="SSF53067">
    <property type="entry name" value="Actin-like ATPase domain"/>
    <property type="match status" value="2"/>
</dbReference>
<dbReference type="GO" id="GO:0031011">
    <property type="term" value="C:Ino80 complex"/>
    <property type="evidence" value="ECO:0000318"/>
    <property type="project" value="GO_Central"/>
</dbReference>
<keyword evidence="11" id="KW-1185">Reference proteome</keyword>
<dbReference type="OrthoDB" id="7340501at2759"/>
<keyword evidence="5" id="KW-0804">Transcription</keyword>
<evidence type="ECO:0000256" key="4">
    <source>
        <dbReference type="ARBA" id="ARBA00023054"/>
    </source>
</evidence>
<dbReference type="OMA" id="YPFTEHV"/>
<dbReference type="FunFam" id="3.30.420.40:FF:000058">
    <property type="entry name" value="Putative actin-related protein 5"/>
    <property type="match status" value="1"/>
</dbReference>
<comment type="similarity">
    <text evidence="7">Belongs to the actin family.</text>
</comment>
<evidence type="ECO:0000256" key="1">
    <source>
        <dbReference type="ARBA" id="ARBA00004123"/>
    </source>
</evidence>
<feature type="region of interest" description="Disordered" evidence="9">
    <location>
        <begin position="581"/>
        <end position="606"/>
    </location>
</feature>
<name>A0A1Y1HUH0_KLENI</name>
<evidence type="ECO:0000256" key="8">
    <source>
        <dbReference type="SAM" id="Coils"/>
    </source>
</evidence>
<dbReference type="Gene3D" id="3.90.640.10">
    <property type="entry name" value="Actin, Chain A, domain 4"/>
    <property type="match status" value="1"/>
</dbReference>
<evidence type="ECO:0000256" key="2">
    <source>
        <dbReference type="ARBA" id="ARBA00022763"/>
    </source>
</evidence>
<dbReference type="SMART" id="SM00268">
    <property type="entry name" value="ACTIN"/>
    <property type="match status" value="1"/>
</dbReference>
<keyword evidence="4 8" id="KW-0175">Coiled coil</keyword>
<dbReference type="Pfam" id="PF00022">
    <property type="entry name" value="Actin"/>
    <property type="match status" value="2"/>
</dbReference>
<evidence type="ECO:0000256" key="9">
    <source>
        <dbReference type="SAM" id="MobiDB-lite"/>
    </source>
</evidence>
<dbReference type="AlphaFoldDB" id="A0A1Y1HUH0"/>
<dbReference type="GO" id="GO:0005737">
    <property type="term" value="C:cytoplasm"/>
    <property type="evidence" value="ECO:0000318"/>
    <property type="project" value="GO_Central"/>
</dbReference>
<dbReference type="GO" id="GO:0006974">
    <property type="term" value="P:DNA damage response"/>
    <property type="evidence" value="ECO:0007669"/>
    <property type="project" value="UniProtKB-KW"/>
</dbReference>
<gene>
    <name evidence="10" type="ORF">KFL_000480170</name>
</gene>
<feature type="region of interest" description="Disordered" evidence="9">
    <location>
        <begin position="423"/>
        <end position="515"/>
    </location>
</feature>
<evidence type="ECO:0000313" key="10">
    <source>
        <dbReference type="EMBL" id="GAQ80176.1"/>
    </source>
</evidence>
<evidence type="ECO:0000256" key="7">
    <source>
        <dbReference type="RuleBase" id="RU000487"/>
    </source>
</evidence>
<dbReference type="GO" id="GO:0006355">
    <property type="term" value="P:regulation of DNA-templated transcription"/>
    <property type="evidence" value="ECO:0000318"/>
    <property type="project" value="GO_Central"/>
</dbReference>
<sequence length="742" mass="81833">MEPEVAAEDCMLQFKLRDFVDRAPKFDYAGTARQGDAPPLVVDNGSYRCRVGWGTEAEPLVDVRSLVSKPRVRATGHGGTIVGEYSGEAVKVFDSSRSTAVRSAFDGNVVYQFETQEAVLDYTFERLSIMGGRVAHPVLLTECLLNPLYVRQKMAELLFEAYGVPSVAFGTDAIFSHAFNQAAGRCGPDGLVVSSGHSASHVIPVVGGNPILEASVRLPLGGLQTTNYLQSLLALKYPQHGAAISWDRAEEVKERHCYVAEDYAQELKKYQEGGAWVAGQGVTYQLPWVAAPLPVEPSEEEKARKAEIKERNRERLKEMAAAKKAARITGLESDVAGLEHLLAVTEGASEARARAFLQQTGYQSRVEVGEYLAKHEATLRRLRGEEVTPTKDDDDPADMVFPLLEVPDEQLGLDELAEKKRQRFQKNMAEGRARARQKKAEEQQKREQEKEEEDTKYREDPEGYTEALRAKRQALAERVEARKRRRTSRASEEPEDGAGPVTGKGATGRGERLSAAQRERMRLLATAAFDKGKGEDTFGADDADWLLYRKMAPPSQGADSDEADDDEAELAQLTARLHQVDPAFQPGPSGNGAASTPLPRRPTAEDFQIRVGTERVRAPEIVFQPAMVGIDQAGLGELLAVVLRRLPDVVRERVANGGIFLTGGNTAYPGLDVRIAAEYRRARPLGAPVKIWRAADCTLDAWHGAAKFSCSADYPRQTFTKAEYEERGPDWLRTYKLNYSIG</sequence>
<dbReference type="STRING" id="105231.A0A1Y1HUH0"/>
<accession>A0A1Y1HUH0</accession>
<dbReference type="EMBL" id="DF236997">
    <property type="protein sequence ID" value="GAQ80176.1"/>
    <property type="molecule type" value="Genomic_DNA"/>
</dbReference>
<comment type="subcellular location">
    <subcellularLocation>
        <location evidence="1">Nucleus</location>
    </subcellularLocation>
</comment>
<keyword evidence="6" id="KW-0539">Nucleus</keyword>
<proteinExistence type="inferred from homology"/>
<dbReference type="PANTHER" id="PTHR11937">
    <property type="entry name" value="ACTIN"/>
    <property type="match status" value="1"/>
</dbReference>
<feature type="compositionally biased region" description="Basic and acidic residues" evidence="9">
    <location>
        <begin position="429"/>
        <end position="461"/>
    </location>
</feature>
<feature type="coiled-coil region" evidence="8">
    <location>
        <begin position="299"/>
        <end position="326"/>
    </location>
</feature>
<reference evidence="10 11" key="1">
    <citation type="journal article" date="2014" name="Nat. Commun.">
        <title>Klebsormidium flaccidum genome reveals primary factors for plant terrestrial adaptation.</title>
        <authorList>
            <person name="Hori K."/>
            <person name="Maruyama F."/>
            <person name="Fujisawa T."/>
            <person name="Togashi T."/>
            <person name="Yamamoto N."/>
            <person name="Seo M."/>
            <person name="Sato S."/>
            <person name="Yamada T."/>
            <person name="Mori H."/>
            <person name="Tajima N."/>
            <person name="Moriyama T."/>
            <person name="Ikeuchi M."/>
            <person name="Watanabe M."/>
            <person name="Wada H."/>
            <person name="Kobayashi K."/>
            <person name="Saito M."/>
            <person name="Masuda T."/>
            <person name="Sasaki-Sekimoto Y."/>
            <person name="Mashiguchi K."/>
            <person name="Awai K."/>
            <person name="Shimojima M."/>
            <person name="Masuda S."/>
            <person name="Iwai M."/>
            <person name="Nobusawa T."/>
            <person name="Narise T."/>
            <person name="Kondo S."/>
            <person name="Saito H."/>
            <person name="Sato R."/>
            <person name="Murakawa M."/>
            <person name="Ihara Y."/>
            <person name="Oshima-Yamada Y."/>
            <person name="Ohtaka K."/>
            <person name="Satoh M."/>
            <person name="Sonobe K."/>
            <person name="Ishii M."/>
            <person name="Ohtani R."/>
            <person name="Kanamori-Sato M."/>
            <person name="Honoki R."/>
            <person name="Miyazaki D."/>
            <person name="Mochizuki H."/>
            <person name="Umetsu J."/>
            <person name="Higashi K."/>
            <person name="Shibata D."/>
            <person name="Kamiya Y."/>
            <person name="Sato N."/>
            <person name="Nakamura Y."/>
            <person name="Tabata S."/>
            <person name="Ida S."/>
            <person name="Kurokawa K."/>
            <person name="Ohta H."/>
        </authorList>
    </citation>
    <scope>NUCLEOTIDE SEQUENCE [LARGE SCALE GENOMIC DNA]</scope>
    <source>
        <strain evidence="10 11">NIES-2285</strain>
    </source>
</reference>
<evidence type="ECO:0000256" key="6">
    <source>
        <dbReference type="ARBA" id="ARBA00023242"/>
    </source>
</evidence>
<protein>
    <submittedName>
        <fullName evidence="10">Actin-related protein-Arp5p</fullName>
    </submittedName>
</protein>
<keyword evidence="2" id="KW-0227">DNA damage</keyword>
<dbReference type="CDD" id="cd10211">
    <property type="entry name" value="ASKHA_NBD_Arp5"/>
    <property type="match status" value="1"/>
</dbReference>
<evidence type="ECO:0000313" key="11">
    <source>
        <dbReference type="Proteomes" id="UP000054558"/>
    </source>
</evidence>